<dbReference type="PROSITE" id="PS50110">
    <property type="entry name" value="RESPONSE_REGULATORY"/>
    <property type="match status" value="1"/>
</dbReference>
<keyword evidence="4" id="KW-0614">Plasmid</keyword>
<dbReference type="InterPro" id="IPR001789">
    <property type="entry name" value="Sig_transdc_resp-reg_receiver"/>
</dbReference>
<evidence type="ECO:0000256" key="2">
    <source>
        <dbReference type="PROSITE-ProRule" id="PRU00169"/>
    </source>
</evidence>
<evidence type="ECO:0000313" key="4">
    <source>
        <dbReference type="EMBL" id="OYD81963.1"/>
    </source>
</evidence>
<name>A0A235H915_AZOBR</name>
<evidence type="ECO:0000313" key="5">
    <source>
        <dbReference type="Proteomes" id="UP000215367"/>
    </source>
</evidence>
<dbReference type="GO" id="GO:0000160">
    <property type="term" value="P:phosphorelay signal transduction system"/>
    <property type="evidence" value="ECO:0007669"/>
    <property type="project" value="InterPro"/>
</dbReference>
<dbReference type="Pfam" id="PF00072">
    <property type="entry name" value="Response_reg"/>
    <property type="match status" value="1"/>
</dbReference>
<dbReference type="SUPFAM" id="SSF52172">
    <property type="entry name" value="CheY-like"/>
    <property type="match status" value="1"/>
</dbReference>
<dbReference type="PANTHER" id="PTHR44591">
    <property type="entry name" value="STRESS RESPONSE REGULATOR PROTEIN 1"/>
    <property type="match status" value="1"/>
</dbReference>
<dbReference type="SMART" id="SM00448">
    <property type="entry name" value="REC"/>
    <property type="match status" value="1"/>
</dbReference>
<protein>
    <submittedName>
        <fullName evidence="4">Response regulator</fullName>
    </submittedName>
</protein>
<evidence type="ECO:0000259" key="3">
    <source>
        <dbReference type="PROSITE" id="PS50110"/>
    </source>
</evidence>
<evidence type="ECO:0000256" key="1">
    <source>
        <dbReference type="ARBA" id="ARBA00022553"/>
    </source>
</evidence>
<sequence length="119" mass="13160">MKTILLVEDEFGIAGVLTVLLEDAGYRVLSAGNGREGLEQLAANRPNVVVTDYMMPLMDGAAMARAIRADPAFQDIPIIMMTSVREDIVRQHFAGYTAYMRKPFQTEVLLDLIARIAES</sequence>
<feature type="domain" description="Response regulatory" evidence="3">
    <location>
        <begin position="3"/>
        <end position="117"/>
    </location>
</feature>
<dbReference type="InterPro" id="IPR050595">
    <property type="entry name" value="Bact_response_regulator"/>
</dbReference>
<keyword evidence="1 2" id="KW-0597">Phosphoprotein</keyword>
<dbReference type="Proteomes" id="UP000215367">
    <property type="component" value="Unassembled WGS sequence"/>
</dbReference>
<geneLocation type="plasmid" evidence="4">
    <name>unnamed</name>
</geneLocation>
<comment type="caution">
    <text evidence="4">The sequence shown here is derived from an EMBL/GenBank/DDBJ whole genome shotgun (WGS) entry which is preliminary data.</text>
</comment>
<dbReference type="AlphaFoldDB" id="A0A235H915"/>
<dbReference type="EMBL" id="NOWT01000027">
    <property type="protein sequence ID" value="OYD81963.1"/>
    <property type="molecule type" value="Genomic_DNA"/>
</dbReference>
<gene>
    <name evidence="4" type="ORF">CHT98_23380</name>
</gene>
<dbReference type="InterPro" id="IPR011006">
    <property type="entry name" value="CheY-like_superfamily"/>
</dbReference>
<proteinExistence type="predicted"/>
<feature type="modified residue" description="4-aspartylphosphate" evidence="2">
    <location>
        <position position="52"/>
    </location>
</feature>
<organism evidence="4 5">
    <name type="scientific">Azospirillum brasilense</name>
    <dbReference type="NCBI Taxonomy" id="192"/>
    <lineage>
        <taxon>Bacteria</taxon>
        <taxon>Pseudomonadati</taxon>
        <taxon>Pseudomonadota</taxon>
        <taxon>Alphaproteobacteria</taxon>
        <taxon>Rhodospirillales</taxon>
        <taxon>Azospirillaceae</taxon>
        <taxon>Azospirillum</taxon>
    </lineage>
</organism>
<accession>A0A235H915</accession>
<dbReference type="PANTHER" id="PTHR44591:SF3">
    <property type="entry name" value="RESPONSE REGULATORY DOMAIN-CONTAINING PROTEIN"/>
    <property type="match status" value="1"/>
</dbReference>
<dbReference type="RefSeq" id="WP_094305853.1">
    <property type="nucleotide sequence ID" value="NZ_NOWT01000027.1"/>
</dbReference>
<reference evidence="4 5" key="1">
    <citation type="submission" date="2017-07" db="EMBL/GenBank/DDBJ databases">
        <title>Whole genome sequence of Azospirillum brasilense 2A1, a potential biofertilizer strain.</title>
        <authorList>
            <person name="Fontana C.A."/>
            <person name="Toffoli L.M."/>
            <person name="Salazar S.M."/>
            <person name="Puglisi E."/>
            <person name="Pedraza R."/>
            <person name="Bassi D."/>
            <person name="Cocconcelli P.S."/>
        </authorList>
    </citation>
    <scope>NUCLEOTIDE SEQUENCE [LARGE SCALE GENOMIC DNA]</scope>
    <source>
        <strain evidence="4 5">2A1</strain>
        <plasmid evidence="4">unnamed</plasmid>
    </source>
</reference>
<dbReference type="Gene3D" id="3.40.50.2300">
    <property type="match status" value="1"/>
</dbReference>